<dbReference type="EMBL" id="BMRE01000012">
    <property type="protein sequence ID" value="GGU38446.1"/>
    <property type="molecule type" value="Genomic_DNA"/>
</dbReference>
<comment type="caution">
    <text evidence="4">The sequence shown here is derived from an EMBL/GenBank/DDBJ whole genome shotgun (WGS) entry which is preliminary data.</text>
</comment>
<keyword evidence="3" id="KW-0732">Signal</keyword>
<name>A0ABQ2UK65_9PSEU</name>
<organism evidence="4 5">
    <name type="scientific">Lentzea flava</name>
    <dbReference type="NCBI Taxonomy" id="103732"/>
    <lineage>
        <taxon>Bacteria</taxon>
        <taxon>Bacillati</taxon>
        <taxon>Actinomycetota</taxon>
        <taxon>Actinomycetes</taxon>
        <taxon>Pseudonocardiales</taxon>
        <taxon>Pseudonocardiaceae</taxon>
        <taxon>Lentzea</taxon>
    </lineage>
</organism>
<dbReference type="Proteomes" id="UP000649573">
    <property type="component" value="Unassembled WGS sequence"/>
</dbReference>
<keyword evidence="2" id="KW-1133">Transmembrane helix</keyword>
<sequence length="683" mass="71359">MRVPILIAAVLLVPLLTPGPPVAAAEVWRSQFNEAVRGDVAIIGNSVLTCPTPEQAGPSPKYPPQSCVDAQNRKGHGPAAQNNGHRMSWTDVDDDPRTFNSSTATLAVPPAATIAYAKLGWAGSATCHDARQPPGRPEDPVMLNGTSVSPDRFATDEPNTLSPTDNTFYSAEADVTRRLTGRDITVGNIWAPQGFDCFGGWSLTVVWKVPDAPMRHVSVHGGHVRLPTKLPTVRTPIAPTHAAGGITKVSVTAYEGDWASDGDQMLVNDTSIAGRNAFTSSAQGATHPNNMSVDARTVTVPEDVLRPGARSAELTFRRDDDAYLVQNVAWSFPLPELSLSVAPEHPAAHPKDNVAQTATVTNIGDAPAADVSVCGQKIGTIAPHAKAARTCTSQAADDDYQTTVTANGISRAGDPLTAQKTAKVDVLHPALRATTTTEPLTALPGQEVKFSTTVTNIGDTALFDLNARTSTNGCDPVQRQLDPGATATVVCAAPAGDESGTLTAAVTAIDKIGKKVEASASVQVRVIHPRLTITALWSKDRAADGEPVTVTVTIGNPSDLPINDVEVAGEPAACRRTFPVLRPGERVTYTCQAIAPVNSRLTVSGAGASHVISESAVVRIESITTPLPPEPSTTRPLRDEPASPRPVAHVQQVSKPAVGGIAAVIGVIGMVIVASAFSGLGKR</sequence>
<keyword evidence="2" id="KW-0812">Transmembrane</keyword>
<feature type="region of interest" description="Disordered" evidence="1">
    <location>
        <begin position="71"/>
        <end position="96"/>
    </location>
</feature>
<reference evidence="5" key="1">
    <citation type="journal article" date="2019" name="Int. J. Syst. Evol. Microbiol.">
        <title>The Global Catalogue of Microorganisms (GCM) 10K type strain sequencing project: providing services to taxonomists for standard genome sequencing and annotation.</title>
        <authorList>
            <consortium name="The Broad Institute Genomics Platform"/>
            <consortium name="The Broad Institute Genome Sequencing Center for Infectious Disease"/>
            <person name="Wu L."/>
            <person name="Ma J."/>
        </authorList>
    </citation>
    <scope>NUCLEOTIDE SEQUENCE [LARGE SCALE GENOMIC DNA]</scope>
    <source>
        <strain evidence="5">JCM 3296</strain>
    </source>
</reference>
<evidence type="ECO:0000313" key="4">
    <source>
        <dbReference type="EMBL" id="GGU38446.1"/>
    </source>
</evidence>
<gene>
    <name evidence="4" type="ORF">GCM10010178_33400</name>
</gene>
<dbReference type="RefSeq" id="WP_189254592.1">
    <property type="nucleotide sequence ID" value="NZ_BMRE01000012.1"/>
</dbReference>
<evidence type="ECO:0000313" key="5">
    <source>
        <dbReference type="Proteomes" id="UP000649573"/>
    </source>
</evidence>
<keyword evidence="5" id="KW-1185">Reference proteome</keyword>
<accession>A0ABQ2UK65</accession>
<evidence type="ECO:0000256" key="1">
    <source>
        <dbReference type="SAM" id="MobiDB-lite"/>
    </source>
</evidence>
<keyword evidence="2" id="KW-0472">Membrane</keyword>
<proteinExistence type="predicted"/>
<feature type="chain" id="PRO_5045669240" evidence="3">
    <location>
        <begin position="24"/>
        <end position="683"/>
    </location>
</feature>
<feature type="signal peptide" evidence="3">
    <location>
        <begin position="1"/>
        <end position="23"/>
    </location>
</feature>
<feature type="region of interest" description="Disordered" evidence="1">
    <location>
        <begin position="624"/>
        <end position="643"/>
    </location>
</feature>
<evidence type="ECO:0000256" key="2">
    <source>
        <dbReference type="SAM" id="Phobius"/>
    </source>
</evidence>
<feature type="transmembrane region" description="Helical" evidence="2">
    <location>
        <begin position="657"/>
        <end position="680"/>
    </location>
</feature>
<evidence type="ECO:0000256" key="3">
    <source>
        <dbReference type="SAM" id="SignalP"/>
    </source>
</evidence>
<protein>
    <submittedName>
        <fullName evidence="4">Uncharacterized protein</fullName>
    </submittedName>
</protein>